<comment type="caution">
    <text evidence="1">The sequence shown here is derived from an EMBL/GenBank/DDBJ whole genome shotgun (WGS) entry which is preliminary data.</text>
</comment>
<evidence type="ECO:0000313" key="2">
    <source>
        <dbReference type="Proteomes" id="UP000822688"/>
    </source>
</evidence>
<dbReference type="Proteomes" id="UP000822688">
    <property type="component" value="Chromosome 1"/>
</dbReference>
<reference evidence="1" key="1">
    <citation type="submission" date="2020-06" db="EMBL/GenBank/DDBJ databases">
        <title>WGS assembly of Ceratodon purpureus strain R40.</title>
        <authorList>
            <person name="Carey S.B."/>
            <person name="Jenkins J."/>
            <person name="Shu S."/>
            <person name="Lovell J.T."/>
            <person name="Sreedasyam A."/>
            <person name="Maumus F."/>
            <person name="Tiley G.P."/>
            <person name="Fernandez-Pozo N."/>
            <person name="Barry K."/>
            <person name="Chen C."/>
            <person name="Wang M."/>
            <person name="Lipzen A."/>
            <person name="Daum C."/>
            <person name="Saski C.A."/>
            <person name="Payton A.C."/>
            <person name="Mcbreen J.C."/>
            <person name="Conrad R.E."/>
            <person name="Kollar L.M."/>
            <person name="Olsson S."/>
            <person name="Huttunen S."/>
            <person name="Landis J.B."/>
            <person name="Wickett N.J."/>
            <person name="Johnson M.G."/>
            <person name="Rensing S.A."/>
            <person name="Grimwood J."/>
            <person name="Schmutz J."/>
            <person name="Mcdaniel S.F."/>
        </authorList>
    </citation>
    <scope>NUCLEOTIDE SEQUENCE</scope>
    <source>
        <strain evidence="1">R40</strain>
    </source>
</reference>
<accession>A0A8T0J100</accession>
<dbReference type="EMBL" id="CM026421">
    <property type="protein sequence ID" value="KAG0589207.1"/>
    <property type="molecule type" value="Genomic_DNA"/>
</dbReference>
<evidence type="ECO:0000313" key="1">
    <source>
        <dbReference type="EMBL" id="KAG0589207.1"/>
    </source>
</evidence>
<gene>
    <name evidence="1" type="ORF">KC19_1G004200</name>
</gene>
<name>A0A8T0J100_CERPU</name>
<organism evidence="1 2">
    <name type="scientific">Ceratodon purpureus</name>
    <name type="common">Fire moss</name>
    <name type="synonym">Dicranum purpureum</name>
    <dbReference type="NCBI Taxonomy" id="3225"/>
    <lineage>
        <taxon>Eukaryota</taxon>
        <taxon>Viridiplantae</taxon>
        <taxon>Streptophyta</taxon>
        <taxon>Embryophyta</taxon>
        <taxon>Bryophyta</taxon>
        <taxon>Bryophytina</taxon>
        <taxon>Bryopsida</taxon>
        <taxon>Dicranidae</taxon>
        <taxon>Pseudoditrichales</taxon>
        <taxon>Ditrichaceae</taxon>
        <taxon>Ceratodon</taxon>
    </lineage>
</organism>
<sequence length="110" mass="12251">MVSQRGWFEVCSGGGARKAVVWQQLRGLGFGSLEVLRDDELQVPHRIASHRMALPCLHGSPWLMDHEPRPWGAFAHLGFAYPVFPTNNFSLSLSLPLSEDDSMVGFRLSS</sequence>
<keyword evidence="2" id="KW-1185">Reference proteome</keyword>
<protein>
    <submittedName>
        <fullName evidence="1">Uncharacterized protein</fullName>
    </submittedName>
</protein>
<dbReference type="AlphaFoldDB" id="A0A8T0J100"/>
<proteinExistence type="predicted"/>